<feature type="transmembrane region" description="Helical" evidence="7">
    <location>
        <begin position="143"/>
        <end position="169"/>
    </location>
</feature>
<reference evidence="9 10" key="1">
    <citation type="submission" date="2023-09" db="EMBL/GenBank/DDBJ databases">
        <title>Whole genome shotgun sequencing (WGS) of Bosea sp. ZW T0_25, isolated from stored onions (Allium cepa).</title>
        <authorList>
            <person name="Stoll D.A."/>
            <person name="Huch M."/>
        </authorList>
    </citation>
    <scope>NUCLEOTIDE SEQUENCE [LARGE SCALE GENOMIC DNA]</scope>
    <source>
        <strain evidence="9 10">ZW T0_25</strain>
    </source>
</reference>
<keyword evidence="6 7" id="KW-0472">Membrane</keyword>
<dbReference type="Pfam" id="PF00528">
    <property type="entry name" value="BPD_transp_1"/>
    <property type="match status" value="1"/>
</dbReference>
<dbReference type="CDD" id="cd06261">
    <property type="entry name" value="TM_PBP2"/>
    <property type="match status" value="1"/>
</dbReference>
<dbReference type="SUPFAM" id="SSF161098">
    <property type="entry name" value="MetI-like"/>
    <property type="match status" value="1"/>
</dbReference>
<protein>
    <submittedName>
        <fullName evidence="9">ABC transporter permease subunit</fullName>
    </submittedName>
</protein>
<dbReference type="PROSITE" id="PS50928">
    <property type="entry name" value="ABC_TM1"/>
    <property type="match status" value="1"/>
</dbReference>
<evidence type="ECO:0000313" key="9">
    <source>
        <dbReference type="EMBL" id="MDU0342428.1"/>
    </source>
</evidence>
<dbReference type="EMBL" id="JAWDID010000040">
    <property type="protein sequence ID" value="MDU0342428.1"/>
    <property type="molecule type" value="Genomic_DNA"/>
</dbReference>
<evidence type="ECO:0000256" key="1">
    <source>
        <dbReference type="ARBA" id="ARBA00004651"/>
    </source>
</evidence>
<accession>A0ABU3SCA4</accession>
<evidence type="ECO:0000256" key="4">
    <source>
        <dbReference type="ARBA" id="ARBA00022692"/>
    </source>
</evidence>
<evidence type="ECO:0000259" key="8">
    <source>
        <dbReference type="PROSITE" id="PS50928"/>
    </source>
</evidence>
<name>A0ABU3SCA4_9HYPH</name>
<evidence type="ECO:0000256" key="2">
    <source>
        <dbReference type="ARBA" id="ARBA00022448"/>
    </source>
</evidence>
<keyword evidence="4 7" id="KW-0812">Transmembrane</keyword>
<dbReference type="PANTHER" id="PTHR47737">
    <property type="entry name" value="GLYCINE BETAINE/PROLINE BETAINE TRANSPORT SYSTEM PERMEASE PROTEIN PROW"/>
    <property type="match status" value="1"/>
</dbReference>
<comment type="caution">
    <text evidence="9">The sequence shown here is derived from an EMBL/GenBank/DDBJ whole genome shotgun (WGS) entry which is preliminary data.</text>
</comment>
<keyword evidence="2 7" id="KW-0813">Transport</keyword>
<proteinExistence type="inferred from homology"/>
<organism evidence="9 10">
    <name type="scientific">Bosea rubneri</name>
    <dbReference type="NCBI Taxonomy" id="3075434"/>
    <lineage>
        <taxon>Bacteria</taxon>
        <taxon>Pseudomonadati</taxon>
        <taxon>Pseudomonadota</taxon>
        <taxon>Alphaproteobacteria</taxon>
        <taxon>Hyphomicrobiales</taxon>
        <taxon>Boseaceae</taxon>
        <taxon>Bosea</taxon>
    </lineage>
</organism>
<sequence length="290" mass="30013">MSAGLLPDLGKPLQGVVNRLVDALVTGSGDKLDAVSDGLTAPVRLLESALAQVPPEAGIAMVGLAAWLATRRIAFAAGMAALVLMLALLGVWPAAMQSLALIVVAVALIVVLGLPLGVAAARVPRLSRALTPLYDLMQTVPSFVYLIPVAMILGLGRAPALVATLIYALPPFARLTELGLREVDQRAVEAARALGLSARQGLWLVELPLARPAILQGLNQAIMMALAMVVVASMIGAKGLGETVLLGLQRADPGLGFVGGLGIVLLAVLLDRLAQAIFRAQRSPRRPGVP</sequence>
<feature type="transmembrane region" description="Helical" evidence="7">
    <location>
        <begin position="221"/>
        <end position="241"/>
    </location>
</feature>
<feature type="domain" description="ABC transmembrane type-1" evidence="8">
    <location>
        <begin position="95"/>
        <end position="274"/>
    </location>
</feature>
<dbReference type="Proteomes" id="UP001254257">
    <property type="component" value="Unassembled WGS sequence"/>
</dbReference>
<gene>
    <name evidence="9" type="ORF">RKE40_21230</name>
</gene>
<comment type="similarity">
    <text evidence="7">Belongs to the binding-protein-dependent transport system permease family.</text>
</comment>
<feature type="transmembrane region" description="Helical" evidence="7">
    <location>
        <begin position="73"/>
        <end position="92"/>
    </location>
</feature>
<dbReference type="InterPro" id="IPR000515">
    <property type="entry name" value="MetI-like"/>
</dbReference>
<keyword evidence="5 7" id="KW-1133">Transmembrane helix</keyword>
<evidence type="ECO:0000256" key="3">
    <source>
        <dbReference type="ARBA" id="ARBA00022475"/>
    </source>
</evidence>
<comment type="subcellular location">
    <subcellularLocation>
        <location evidence="1 7">Cell membrane</location>
        <topology evidence="1 7">Multi-pass membrane protein</topology>
    </subcellularLocation>
</comment>
<dbReference type="RefSeq" id="WP_316020201.1">
    <property type="nucleotide sequence ID" value="NZ_JAWDID010000040.1"/>
</dbReference>
<keyword evidence="10" id="KW-1185">Reference proteome</keyword>
<evidence type="ECO:0000256" key="7">
    <source>
        <dbReference type="RuleBase" id="RU363032"/>
    </source>
</evidence>
<feature type="transmembrane region" description="Helical" evidence="7">
    <location>
        <begin position="253"/>
        <end position="274"/>
    </location>
</feature>
<dbReference type="PANTHER" id="PTHR47737:SF1">
    <property type="entry name" value="GLYCINE BETAINE_PROLINE BETAINE TRANSPORT SYSTEM PERMEASE PROTEIN PROW"/>
    <property type="match status" value="1"/>
</dbReference>
<keyword evidence="3" id="KW-1003">Cell membrane</keyword>
<evidence type="ECO:0000313" key="10">
    <source>
        <dbReference type="Proteomes" id="UP001254257"/>
    </source>
</evidence>
<feature type="transmembrane region" description="Helical" evidence="7">
    <location>
        <begin position="99"/>
        <end position="123"/>
    </location>
</feature>
<evidence type="ECO:0000256" key="5">
    <source>
        <dbReference type="ARBA" id="ARBA00022989"/>
    </source>
</evidence>
<dbReference type="InterPro" id="IPR035906">
    <property type="entry name" value="MetI-like_sf"/>
</dbReference>
<dbReference type="Gene3D" id="1.10.3720.10">
    <property type="entry name" value="MetI-like"/>
    <property type="match status" value="1"/>
</dbReference>
<evidence type="ECO:0000256" key="6">
    <source>
        <dbReference type="ARBA" id="ARBA00023136"/>
    </source>
</evidence>